<keyword evidence="1" id="KW-1133">Transmembrane helix</keyword>
<keyword evidence="1" id="KW-0812">Transmembrane</keyword>
<accession>A0A5S9PWC7</accession>
<dbReference type="Proteomes" id="UP000430146">
    <property type="component" value="Unassembled WGS sequence"/>
</dbReference>
<dbReference type="InterPro" id="IPR016865">
    <property type="entry name" value="RclC"/>
</dbReference>
<reference evidence="2 3" key="1">
    <citation type="submission" date="2019-11" db="EMBL/GenBank/DDBJ databases">
        <authorList>
            <person name="Holert J."/>
        </authorList>
    </citation>
    <scope>NUCLEOTIDE SEQUENCE [LARGE SCALE GENOMIC DNA]</scope>
    <source>
        <strain evidence="2">BC8_1</strain>
    </source>
</reference>
<dbReference type="PANTHER" id="PTHR40106">
    <property type="entry name" value="INNER MEMBRANE PROTEIN RCLC"/>
    <property type="match status" value="1"/>
</dbReference>
<evidence type="ECO:0000313" key="3">
    <source>
        <dbReference type="Proteomes" id="UP000430146"/>
    </source>
</evidence>
<dbReference type="GO" id="GO:0005886">
    <property type="term" value="C:plasma membrane"/>
    <property type="evidence" value="ECO:0007669"/>
    <property type="project" value="TreeGrafter"/>
</dbReference>
<evidence type="ECO:0000313" key="2">
    <source>
        <dbReference type="EMBL" id="CAA0109367.1"/>
    </source>
</evidence>
<keyword evidence="1" id="KW-0472">Membrane</keyword>
<dbReference type="PANTHER" id="PTHR40106:SF1">
    <property type="entry name" value="INNER MEMBRANE PROTEIN RCLC"/>
    <property type="match status" value="1"/>
</dbReference>
<dbReference type="Pfam" id="PF04224">
    <property type="entry name" value="DUF417"/>
    <property type="match status" value="1"/>
</dbReference>
<dbReference type="EMBL" id="CACSIP010000012">
    <property type="protein sequence ID" value="CAA0109367.1"/>
    <property type="molecule type" value="Genomic_DNA"/>
</dbReference>
<feature type="transmembrane region" description="Helical" evidence="1">
    <location>
        <begin position="29"/>
        <end position="46"/>
    </location>
</feature>
<organism evidence="2 3">
    <name type="scientific">Mycolicibacterium vanbaalenii</name>
    <name type="common">Mycobacterium vanbaalenii</name>
    <dbReference type="NCBI Taxonomy" id="110539"/>
    <lineage>
        <taxon>Bacteria</taxon>
        <taxon>Bacillati</taxon>
        <taxon>Actinomycetota</taxon>
        <taxon>Actinomycetes</taxon>
        <taxon>Mycobacteriales</taxon>
        <taxon>Mycobacteriaceae</taxon>
        <taxon>Mycolicibacterium</taxon>
    </lineage>
</organism>
<sequence>MTGVTKNVTHYPATDRTGPVTLERMGGGLARYGLVVVIAWIGALKFTEFEANGIAPLVSNSPFMSWVYDVFSVGTFSLSLGALELGAAALIAVKPWWPRVSMAGSVIAVGLFVATLSFLFTTPGVFEASAGGFPVLSSTGQFLIKDVALLGVAVWTLTDALRSSRR</sequence>
<gene>
    <name evidence="2" type="primary">rclC</name>
    <name evidence="2" type="ORF">AELLOGFF_00707</name>
</gene>
<feature type="transmembrane region" description="Helical" evidence="1">
    <location>
        <begin position="66"/>
        <end position="93"/>
    </location>
</feature>
<dbReference type="GO" id="GO:1901530">
    <property type="term" value="P:response to hypochlorite"/>
    <property type="evidence" value="ECO:0007669"/>
    <property type="project" value="TreeGrafter"/>
</dbReference>
<name>A0A5S9PWC7_MYCVN</name>
<dbReference type="PIRSF" id="PIRSF028065">
    <property type="entry name" value="UCP028065"/>
    <property type="match status" value="1"/>
</dbReference>
<proteinExistence type="predicted"/>
<keyword evidence="3" id="KW-1185">Reference proteome</keyword>
<dbReference type="AlphaFoldDB" id="A0A5S9PWC7"/>
<protein>
    <submittedName>
        <fullName evidence="2">Inner membrane protein RclC</fullName>
    </submittedName>
</protein>
<evidence type="ECO:0000256" key="1">
    <source>
        <dbReference type="SAM" id="Phobius"/>
    </source>
</evidence>
<feature type="transmembrane region" description="Helical" evidence="1">
    <location>
        <begin position="100"/>
        <end position="122"/>
    </location>
</feature>
<feature type="transmembrane region" description="Helical" evidence="1">
    <location>
        <begin position="142"/>
        <end position="161"/>
    </location>
</feature>
<dbReference type="InterPro" id="IPR007339">
    <property type="entry name" value="RclC-like"/>
</dbReference>